<feature type="compositionally biased region" description="Basic residues" evidence="1">
    <location>
        <begin position="94"/>
        <end position="106"/>
    </location>
</feature>
<feature type="region of interest" description="Disordered" evidence="1">
    <location>
        <begin position="84"/>
        <end position="106"/>
    </location>
</feature>
<feature type="compositionally biased region" description="Basic and acidic residues" evidence="1">
    <location>
        <begin position="84"/>
        <end position="93"/>
    </location>
</feature>
<dbReference type="EMBL" id="UZAL01006744">
    <property type="protein sequence ID" value="VDO96734.1"/>
    <property type="molecule type" value="Genomic_DNA"/>
</dbReference>
<keyword evidence="3" id="KW-1185">Reference proteome</keyword>
<name>A0A183NN78_9TREM</name>
<reference evidence="2 3" key="1">
    <citation type="submission" date="2018-11" db="EMBL/GenBank/DDBJ databases">
        <authorList>
            <consortium name="Pathogen Informatics"/>
        </authorList>
    </citation>
    <scope>NUCLEOTIDE SEQUENCE [LARGE SCALE GENOMIC DNA]</scope>
    <source>
        <strain>Denwood</strain>
        <strain evidence="3">Zambia</strain>
    </source>
</reference>
<evidence type="ECO:0000313" key="2">
    <source>
        <dbReference type="EMBL" id="VDO96734.1"/>
    </source>
</evidence>
<dbReference type="Proteomes" id="UP000269396">
    <property type="component" value="Unassembled WGS sequence"/>
</dbReference>
<protein>
    <submittedName>
        <fullName evidence="2">Uncharacterized protein</fullName>
    </submittedName>
</protein>
<organism evidence="2 3">
    <name type="scientific">Schistosoma mattheei</name>
    <dbReference type="NCBI Taxonomy" id="31246"/>
    <lineage>
        <taxon>Eukaryota</taxon>
        <taxon>Metazoa</taxon>
        <taxon>Spiralia</taxon>
        <taxon>Lophotrochozoa</taxon>
        <taxon>Platyhelminthes</taxon>
        <taxon>Trematoda</taxon>
        <taxon>Digenea</taxon>
        <taxon>Strigeidida</taxon>
        <taxon>Schistosomatoidea</taxon>
        <taxon>Schistosomatidae</taxon>
        <taxon>Schistosoma</taxon>
    </lineage>
</organism>
<evidence type="ECO:0000256" key="1">
    <source>
        <dbReference type="SAM" id="MobiDB-lite"/>
    </source>
</evidence>
<accession>A0A183NN78</accession>
<evidence type="ECO:0000313" key="3">
    <source>
        <dbReference type="Proteomes" id="UP000269396"/>
    </source>
</evidence>
<sequence>MLLYSVPKNENAPQIQGVALMLSKEARNVLIGLESCGPRIIKASSKTNKEGLTVNDIQYYALTTDNDEDKDNFYGSAVDHRKVVRKRIDGPDRRPKHRSHSGQHRV</sequence>
<gene>
    <name evidence="2" type="ORF">SMTD_LOCUS3564</name>
</gene>
<dbReference type="AlphaFoldDB" id="A0A183NN78"/>
<proteinExistence type="predicted"/>